<accession>A0A6H0G084</accession>
<protein>
    <submittedName>
        <fullName evidence="1">Uncharacterized protein</fullName>
    </submittedName>
</protein>
<dbReference type="RefSeq" id="WP_167564478.1">
    <property type="nucleotide sequence ID" value="NZ_CP049808.1"/>
</dbReference>
<dbReference type="EMBL" id="CP049808">
    <property type="protein sequence ID" value="QIT19994.1"/>
    <property type="molecule type" value="Genomic_DNA"/>
</dbReference>
<dbReference type="AlphaFoldDB" id="A0A6H0G084"/>
<gene>
    <name evidence="1" type="ORF">G8E09_19485</name>
</gene>
<proteinExistence type="predicted"/>
<organism evidence="1 2">
    <name type="scientific">Acinetobacter pittii</name>
    <name type="common">Acinetobacter genomosp. 3</name>
    <dbReference type="NCBI Taxonomy" id="48296"/>
    <lineage>
        <taxon>Bacteria</taxon>
        <taxon>Pseudomonadati</taxon>
        <taxon>Pseudomonadota</taxon>
        <taxon>Gammaproteobacteria</taxon>
        <taxon>Moraxellales</taxon>
        <taxon>Moraxellaceae</taxon>
        <taxon>Acinetobacter</taxon>
        <taxon>Acinetobacter calcoaceticus/baumannii complex</taxon>
    </lineage>
</organism>
<dbReference type="Proteomes" id="UP000501692">
    <property type="component" value="Plasmid pA1254_2"/>
</dbReference>
<evidence type="ECO:0000313" key="2">
    <source>
        <dbReference type="Proteomes" id="UP000501692"/>
    </source>
</evidence>
<evidence type="ECO:0000313" key="1">
    <source>
        <dbReference type="EMBL" id="QIT19994.1"/>
    </source>
</evidence>
<name>A0A6H0G084_ACIPI</name>
<sequence length="72" mass="8426">MNDFINFDLSNPEYLKLVFERHCNTLALGENITINDSVKGEHELSSYAELMSKFPQLDNAFKEEMKVKYHLN</sequence>
<geneLocation type="plasmid" evidence="2">
    <name>pa1254_2</name>
</geneLocation>
<reference evidence="1 2" key="1">
    <citation type="submission" date="2020-03" db="EMBL/GenBank/DDBJ databases">
        <authorList>
            <person name="Zhang L."/>
            <person name="Han X."/>
            <person name="Chen Y."/>
            <person name="Yu Y."/>
        </authorList>
    </citation>
    <scope>NUCLEOTIDE SEQUENCE [LARGE SCALE GENOMIC DNA]</scope>
    <source>
        <strain evidence="1 2">A1254</strain>
        <plasmid evidence="2">pa1254_2</plasmid>
    </source>
</reference>
<keyword evidence="1" id="KW-0614">Plasmid</keyword>